<evidence type="ECO:0000256" key="1">
    <source>
        <dbReference type="SAM" id="MobiDB-lite"/>
    </source>
</evidence>
<organism evidence="2 3">
    <name type="scientific">Anisodus tanguticus</name>
    <dbReference type="NCBI Taxonomy" id="243964"/>
    <lineage>
        <taxon>Eukaryota</taxon>
        <taxon>Viridiplantae</taxon>
        <taxon>Streptophyta</taxon>
        <taxon>Embryophyta</taxon>
        <taxon>Tracheophyta</taxon>
        <taxon>Spermatophyta</taxon>
        <taxon>Magnoliopsida</taxon>
        <taxon>eudicotyledons</taxon>
        <taxon>Gunneridae</taxon>
        <taxon>Pentapetalae</taxon>
        <taxon>asterids</taxon>
        <taxon>lamiids</taxon>
        <taxon>Solanales</taxon>
        <taxon>Solanaceae</taxon>
        <taxon>Solanoideae</taxon>
        <taxon>Hyoscyameae</taxon>
        <taxon>Anisodus</taxon>
    </lineage>
</organism>
<evidence type="ECO:0000313" key="3">
    <source>
        <dbReference type="Proteomes" id="UP001291623"/>
    </source>
</evidence>
<feature type="region of interest" description="Disordered" evidence="1">
    <location>
        <begin position="374"/>
        <end position="396"/>
    </location>
</feature>
<reference evidence="2" key="1">
    <citation type="submission" date="2023-12" db="EMBL/GenBank/DDBJ databases">
        <title>Genome assembly of Anisodus tanguticus.</title>
        <authorList>
            <person name="Wang Y.-J."/>
        </authorList>
    </citation>
    <scope>NUCLEOTIDE SEQUENCE</scope>
    <source>
        <strain evidence="2">KB-2021</strain>
        <tissue evidence="2">Leaf</tissue>
    </source>
</reference>
<comment type="caution">
    <text evidence="2">The sequence shown here is derived from an EMBL/GenBank/DDBJ whole genome shotgun (WGS) entry which is preliminary data.</text>
</comment>
<dbReference type="EMBL" id="JAVYJV010000005">
    <property type="protein sequence ID" value="KAK4369787.1"/>
    <property type="molecule type" value="Genomic_DNA"/>
</dbReference>
<dbReference type="PANTHER" id="PTHR47871:SF2">
    <property type="entry name" value="OS03G0221300 PROTEIN"/>
    <property type="match status" value="1"/>
</dbReference>
<name>A0AAE1VI09_9SOLA</name>
<evidence type="ECO:0000313" key="2">
    <source>
        <dbReference type="EMBL" id="KAK4369787.1"/>
    </source>
</evidence>
<sequence>MSKSQQKQKTLGDFFLPSVGGQSYPILILVGGSSPTRLEHFTDSEVLQMMSFKTTNGKSMVILLGLEKGACNLKNKKHEESHCWTSREGIASCGNLHSAYSVQQEVLGSLAQQKNITGKVSSMRGDVQQHLHQTEANTNTLQNHLNYSVVSAEKVDTTESTSLQQSLSPRCPINVKDEPVENITVNSSINLINDSSSADAEPILRINDKKPDDCLDDLDFVVLKDRQRILLSRKNLCLKMSTLELEVCLVQILKWGITGENNKSADRANSTEIPGNGGRTVSKHEESSHGQDLSSFNRKGQNGMGSLPYSSMFLVKSEVGIANESSEDELDHMLLRERMKLFSSRGVPSFEIGRVAECSSKLVSSVSDCTPISSAPAKPLNVSRPRKRRKTATDSVEVAMEEDAPGFLQVLLEKGISADEIKLYGENESNEPLDDLSSEDKLVEPEVVISKLFSSQRQSLLKLAPLQCTKGEKASYCLARLFSLIEQARYLHFLKWPVECGWCRDLQSFIFVFERHNRIVFEHPEYGHATYFFVLVDSSPIDWQIRRLVTAMKLTSYLTKFIMAGPFSPGEGESSYQLPLASIEEK</sequence>
<gene>
    <name evidence="2" type="ORF">RND71_009262</name>
</gene>
<accession>A0AAE1VI09</accession>
<keyword evidence="3" id="KW-1185">Reference proteome</keyword>
<proteinExistence type="predicted"/>
<feature type="compositionally biased region" description="Polar residues" evidence="1">
    <location>
        <begin position="263"/>
        <end position="273"/>
    </location>
</feature>
<dbReference type="PANTHER" id="PTHR47871">
    <property type="entry name" value="NAC DOMAIN-CONTAINING PROTEIN 8"/>
    <property type="match status" value="1"/>
</dbReference>
<feature type="region of interest" description="Disordered" evidence="1">
    <location>
        <begin position="263"/>
        <end position="301"/>
    </location>
</feature>
<dbReference type="Proteomes" id="UP001291623">
    <property type="component" value="Unassembled WGS sequence"/>
</dbReference>
<feature type="compositionally biased region" description="Polar residues" evidence="1">
    <location>
        <begin position="290"/>
        <end position="300"/>
    </location>
</feature>
<protein>
    <submittedName>
        <fullName evidence="2">Uncharacterized protein</fullName>
    </submittedName>
</protein>
<dbReference type="AlphaFoldDB" id="A0AAE1VI09"/>